<evidence type="ECO:0000313" key="4">
    <source>
        <dbReference type="Proteomes" id="UP001595839"/>
    </source>
</evidence>
<evidence type="ECO:0000313" key="3">
    <source>
        <dbReference type="EMBL" id="MFC4507021.1"/>
    </source>
</evidence>
<dbReference type="InterPro" id="IPR025309">
    <property type="entry name" value="KTSC_dom"/>
</dbReference>
<gene>
    <name evidence="3" type="ORF">ACFPIH_47575</name>
</gene>
<feature type="domain" description="KTSC" evidence="2">
    <location>
        <begin position="80"/>
        <end position="130"/>
    </location>
</feature>
<reference evidence="4" key="1">
    <citation type="journal article" date="2019" name="Int. J. Syst. Evol. Microbiol.">
        <title>The Global Catalogue of Microorganisms (GCM) 10K type strain sequencing project: providing services to taxonomists for standard genome sequencing and annotation.</title>
        <authorList>
            <consortium name="The Broad Institute Genomics Platform"/>
            <consortium name="The Broad Institute Genome Sequencing Center for Infectious Disease"/>
            <person name="Wu L."/>
            <person name="Ma J."/>
        </authorList>
    </citation>
    <scope>NUCLEOTIDE SEQUENCE [LARGE SCALE GENOMIC DNA]</scope>
    <source>
        <strain evidence="4">CGMCC 4.7177</strain>
    </source>
</reference>
<dbReference type="Pfam" id="PF13619">
    <property type="entry name" value="KTSC"/>
    <property type="match status" value="1"/>
</dbReference>
<comment type="caution">
    <text evidence="3">The sequence shown here is derived from an EMBL/GenBank/DDBJ whole genome shotgun (WGS) entry which is preliminary data.</text>
</comment>
<dbReference type="EMBL" id="JBHSFK010000050">
    <property type="protein sequence ID" value="MFC4507021.1"/>
    <property type="molecule type" value="Genomic_DNA"/>
</dbReference>
<organism evidence="3 4">
    <name type="scientific">Streptomyces vulcanius</name>
    <dbReference type="NCBI Taxonomy" id="1441876"/>
    <lineage>
        <taxon>Bacteria</taxon>
        <taxon>Bacillati</taxon>
        <taxon>Actinomycetota</taxon>
        <taxon>Actinomycetes</taxon>
        <taxon>Kitasatosporales</taxon>
        <taxon>Streptomycetaceae</taxon>
        <taxon>Streptomyces</taxon>
    </lineage>
</organism>
<dbReference type="RefSeq" id="WP_381177431.1">
    <property type="nucleotide sequence ID" value="NZ_JBHSFK010000050.1"/>
</dbReference>
<protein>
    <submittedName>
        <fullName evidence="3">KTSC domain-containing protein</fullName>
    </submittedName>
</protein>
<sequence>MPNKGWKPPPVRALPEPALGGGRYSKRQVDRFQAYDQRDMRPKTRAALQEFEQTGDTDKLLTFSTWPNHTINRDRPRTVSAGYDSKSHTLRVEFRNGEDGRGKPGGPIYEYYRVSPNVWKNVRRTGSEGRNIINKALEGHPYRRIR</sequence>
<evidence type="ECO:0000256" key="1">
    <source>
        <dbReference type="SAM" id="MobiDB-lite"/>
    </source>
</evidence>
<dbReference type="Proteomes" id="UP001595839">
    <property type="component" value="Unassembled WGS sequence"/>
</dbReference>
<evidence type="ECO:0000259" key="2">
    <source>
        <dbReference type="Pfam" id="PF13619"/>
    </source>
</evidence>
<feature type="region of interest" description="Disordered" evidence="1">
    <location>
        <begin position="1"/>
        <end position="26"/>
    </location>
</feature>
<name>A0ABV9B905_9ACTN</name>
<accession>A0ABV9B905</accession>
<proteinExistence type="predicted"/>
<keyword evidence="4" id="KW-1185">Reference proteome</keyword>